<dbReference type="SUPFAM" id="SSF53955">
    <property type="entry name" value="Lysozyme-like"/>
    <property type="match status" value="1"/>
</dbReference>
<dbReference type="Gene3D" id="1.10.530.40">
    <property type="match status" value="1"/>
</dbReference>
<organism evidence="3">
    <name type="scientific">Variovorax phage VAC_51</name>
    <dbReference type="NCBI Taxonomy" id="2985242"/>
    <lineage>
        <taxon>Viruses</taxon>
        <taxon>Duplodnaviria</taxon>
        <taxon>Heunggongvirae</taxon>
        <taxon>Uroviricota</taxon>
        <taxon>Caudoviricetes</taxon>
        <taxon>Autographivirales</taxon>
        <taxon>Autoscriptoviridae</taxon>
        <taxon>Trelivelvirus</taxon>
        <taxon>Trelivelvirus VAC51</taxon>
    </lineage>
</organism>
<dbReference type="GO" id="GO:0003796">
    <property type="term" value="F:lysozyme activity"/>
    <property type="evidence" value="ECO:0007669"/>
    <property type="project" value="InterPro"/>
</dbReference>
<accession>A0A9N6ZG72</accession>
<dbReference type="EMBL" id="OX359471">
    <property type="protein sequence ID" value="CAI3971409.1"/>
    <property type="molecule type" value="Genomic_DNA"/>
</dbReference>
<protein>
    <submittedName>
        <fullName evidence="3">Internal virion lysozyme motif protein</fullName>
    </submittedName>
</protein>
<dbReference type="InterPro" id="IPR023347">
    <property type="entry name" value="Lysozyme_dom_sf"/>
</dbReference>
<gene>
    <name evidence="3" type="ORF">VAC51_00059</name>
</gene>
<evidence type="ECO:0000256" key="2">
    <source>
        <dbReference type="ARBA" id="ARBA00022638"/>
    </source>
</evidence>
<evidence type="ECO:0000313" key="3">
    <source>
        <dbReference type="EMBL" id="CAI3971409.1"/>
    </source>
</evidence>
<keyword evidence="1" id="KW-0929">Antimicrobial</keyword>
<reference evidence="3" key="1">
    <citation type="submission" date="2022-10" db="EMBL/GenBank/DDBJ databases">
        <authorList>
            <person name="Meaden S."/>
        </authorList>
    </citation>
    <scope>NUCLEOTIDE SEQUENCE</scope>
</reference>
<dbReference type="GO" id="GO:0042742">
    <property type="term" value="P:defense response to bacterium"/>
    <property type="evidence" value="ECO:0007669"/>
    <property type="project" value="UniProtKB-KW"/>
</dbReference>
<keyword evidence="2" id="KW-0081">Bacteriolytic enzyme</keyword>
<name>A0A9N6ZG72_9CAUD</name>
<proteinExistence type="predicted"/>
<dbReference type="InterPro" id="IPR023346">
    <property type="entry name" value="Lysozyme-like_dom_sf"/>
</dbReference>
<dbReference type="GO" id="GO:0031640">
    <property type="term" value="P:killing of cells of another organism"/>
    <property type="evidence" value="ECO:0007669"/>
    <property type="project" value="UniProtKB-KW"/>
</dbReference>
<sequence>MAQIMRESVTVDFGRPNPVAGPQDNIGYVRPDFAKFTGTTGPRQGGNTEVGPGNNVLLDSLGGQLRRTGETLVNTASEEAYLQGQAAAAAGKSQEELDSNILTRRWSTAGWADTKSRLSVADAEAQTAQDMKKLREQDPSKMAEYLQQRRESLMPLMKNMSMEARKGMMAQMALSDQHAIAKHGTEHAKFIIDQNVKSVSSSWSVAQDAMNASKNDPGAYGKAVDNAMANLWGNVVQNPNLPAENKAKLLEEAALLALENNNEQLYEKMRDTKDSQGNTLLTGLPFDSQSKLAKAYQASKKDTATMRNTAYNTQMGLYQSKLDDPLSAPVSWDDHQAFVGQGIQLGVITGEKQAALAKAWADGNAKKQAANSLASAYAAGDINSMFALGKTEEEGSEAFLAAFARKGGTPGDAAAALAQIGATTGQSSAFKKVGVLMRSSISMIGTSDKIDPGQLAGVNSVLGVIDSAEKRGNLAAKTAFLGSFDDDTQARMLTYWDGLKAGKAPAAAAAEAMTRQTENDTLTKADKAALGQGHAKENIDLVNSITPKGLFAQAWEKVVPDAFRFKDNINTDKLRADRNGIIGWRDNLEVVEEAQAKGKVALLQEMNDISRSHPYMGADARKTMALAKVAGRTITTEGGPVILPQGQTVSSYFGTEQSISADVVSSALNNMHKPGKGNRVIYSVAADGRMQWLEKNDKGELVSPGGTFNPRDVAGAIRAEQDRRTEKFIQTDGEGRRVNGPDGSSVRFNGDNTLGVGTNVMFQVREDLVKHEGVRNKPYEDASGKIVNGKKVMTVGVGVSSHNPYYPPVQEDGTVLPSDINRSFMQASNAALVKANEYFQDLPKDRQTTYATRLLTSLTYQGGSVNDALAKALAGDDRAKAEKLLHASPQYKMSHDARRRFYDQMFNGMMPYNQNF</sequence>
<evidence type="ECO:0000256" key="1">
    <source>
        <dbReference type="ARBA" id="ARBA00022529"/>
    </source>
</evidence>